<dbReference type="Proteomes" id="UP000663873">
    <property type="component" value="Unassembled WGS sequence"/>
</dbReference>
<accession>A0A820Z0F0</accession>
<evidence type="ECO:0000313" key="3">
    <source>
        <dbReference type="EMBL" id="CAF4620509.1"/>
    </source>
</evidence>
<comment type="caution">
    <text evidence="2">The sequence shown here is derived from an EMBL/GenBank/DDBJ whole genome shotgun (WGS) entry which is preliminary data.</text>
</comment>
<evidence type="ECO:0000313" key="5">
    <source>
        <dbReference type="Proteomes" id="UP000663873"/>
    </source>
</evidence>
<name>A0A820Z0F0_9BILA</name>
<dbReference type="EMBL" id="CAJOBP010007953">
    <property type="protein sequence ID" value="CAF4524718.1"/>
    <property type="molecule type" value="Genomic_DNA"/>
</dbReference>
<dbReference type="EMBL" id="CAJOBQ010003879">
    <property type="protein sequence ID" value="CAF4620509.1"/>
    <property type="molecule type" value="Genomic_DNA"/>
</dbReference>
<evidence type="ECO:0000313" key="2">
    <source>
        <dbReference type="EMBL" id="CAF4554115.1"/>
    </source>
</evidence>
<dbReference type="Proteomes" id="UP000663851">
    <property type="component" value="Unassembled WGS sequence"/>
</dbReference>
<sequence length="227" mass="25675">MLQLHREYFKAHDSCQDSVELMRQTQKQSPFQLQAAPDDDKRRLSFLITYHAKKNKQNNIIEQMVNIIEEAYAATQFDDIDKVEVPALMKGRLYGKLLKAMCISLPSSFTCEDPVHLTGINDDQALNNATSSHSIARAAFKIIREEGIIDIRASPSPPPPLSLSIRINNVDVHDVVSKELIASPDDISNMHVVIYASVRCSENFFVIVIICFIYDIRTSSVFENNAY</sequence>
<reference evidence="2" key="1">
    <citation type="submission" date="2021-02" db="EMBL/GenBank/DDBJ databases">
        <authorList>
            <person name="Nowell W R."/>
        </authorList>
    </citation>
    <scope>NUCLEOTIDE SEQUENCE</scope>
</reference>
<organism evidence="2 4">
    <name type="scientific">Rotaria socialis</name>
    <dbReference type="NCBI Taxonomy" id="392032"/>
    <lineage>
        <taxon>Eukaryota</taxon>
        <taxon>Metazoa</taxon>
        <taxon>Spiralia</taxon>
        <taxon>Gnathifera</taxon>
        <taxon>Rotifera</taxon>
        <taxon>Eurotatoria</taxon>
        <taxon>Bdelloidea</taxon>
        <taxon>Philodinida</taxon>
        <taxon>Philodinidae</taxon>
        <taxon>Rotaria</taxon>
    </lineage>
</organism>
<evidence type="ECO:0000313" key="1">
    <source>
        <dbReference type="EMBL" id="CAF4524718.1"/>
    </source>
</evidence>
<protein>
    <submittedName>
        <fullName evidence="2">Uncharacterized protein</fullName>
    </submittedName>
</protein>
<proteinExistence type="predicted"/>
<keyword evidence="5" id="KW-1185">Reference proteome</keyword>
<dbReference type="Proteomes" id="UP000663862">
    <property type="component" value="Unassembled WGS sequence"/>
</dbReference>
<evidence type="ECO:0000313" key="4">
    <source>
        <dbReference type="Proteomes" id="UP000663851"/>
    </source>
</evidence>
<dbReference type="EMBL" id="CAJOBO010005960">
    <property type="protein sequence ID" value="CAF4554115.1"/>
    <property type="molecule type" value="Genomic_DNA"/>
</dbReference>
<dbReference type="AlphaFoldDB" id="A0A820Z0F0"/>
<gene>
    <name evidence="2" type="ORF">HFQ381_LOCUS31054</name>
    <name evidence="3" type="ORF">TSG867_LOCUS29007</name>
    <name evidence="1" type="ORF">UJA718_LOCUS27826</name>
</gene>